<evidence type="ECO:0000256" key="2">
    <source>
        <dbReference type="SAM" id="Phobius"/>
    </source>
</evidence>
<sequence length="795" mass="86294">MALTSSTSLPPMPLVAIVFVWLQGPSITTPALSCTLFNSIIGTLTRTIVCLLSGDLGLYIRLFLLVLWISMRNVDKVDCVNKNLPAHAAICKKKAAQGCDRCTPCCVANPLPTCKSAYHAKKIRSQAVPAAPSRSMSGGDAAPAPVAAAQTETPVQPEGTAASITAYSEPVHSIWTPQQAMAAYLRRKQDTSRVAEQSARSADVLENQEILKKTVMFRIWAEANEPSLLQRIFIPMHPSYVPGSLPDLIDALPAGASKCEIFSRDFDGWVPTGLDAAILLEAGETDVCVRAPGLLDAECINLPSYAIRTHSGQLKRRLRDSVDSSDLASPSPKRLKKPSLPLPSPSPSPHPLPSLTPRAPTVGHQADFSDLSVDVALSPRLEQGSIGLPVETSRSTPTRTGRLPSAVFPRTSSQTVKFPSQYSFAEVVQFAELVDKYRVENPAHTQDALDMNFLGICTSKSTFKQIMTFLHCGNRNIWDEYFQKSGTSGGLWPRYRMAVSHLPHDNNSPLPWSESMPIAAGPQLHKEPRRQDSPKVMQQMSKDSSFDLAVLRNVAPLSDSETDFVSSHIDSLHPNPAIFDSWHSDITSSYTGIDSSHPNPAVFDSSHTGVNSSHSNPAVFNSSHSDITSSYTGIDSSHPNPAVFDSSHSDFNSSYTGIDSSHPNPAVFNSSRLNPVMSQSEFNRLPSYPIPQSSNPVQSHVDSSQPYTHGTLEYTGQPSQLKDHSLHYSDSVGFSIQPSQTSIANSWSAGMNDHGSTIYMPDGYSTNHSSPPADYSSPMDSPPSHQDTYDTSLPY</sequence>
<accession>A0A4Y9XTS7</accession>
<protein>
    <submittedName>
        <fullName evidence="3">Uncharacterized protein</fullName>
    </submittedName>
</protein>
<name>A0A4Y9XTS7_9AGAM</name>
<dbReference type="Proteomes" id="UP000298327">
    <property type="component" value="Unassembled WGS sequence"/>
</dbReference>
<keyword evidence="2" id="KW-0472">Membrane</keyword>
<feature type="compositionally biased region" description="Pro residues" evidence="1">
    <location>
        <begin position="340"/>
        <end position="354"/>
    </location>
</feature>
<keyword evidence="2" id="KW-1133">Transmembrane helix</keyword>
<evidence type="ECO:0000313" key="4">
    <source>
        <dbReference type="Proteomes" id="UP000298327"/>
    </source>
</evidence>
<dbReference type="OrthoDB" id="3331685at2759"/>
<feature type="region of interest" description="Disordered" evidence="1">
    <location>
        <begin position="758"/>
        <end position="795"/>
    </location>
</feature>
<keyword evidence="4" id="KW-1185">Reference proteome</keyword>
<comment type="caution">
    <text evidence="3">The sequence shown here is derived from an EMBL/GenBank/DDBJ whole genome shotgun (WGS) entry which is preliminary data.</text>
</comment>
<feature type="transmembrane region" description="Helical" evidence="2">
    <location>
        <begin position="49"/>
        <end position="71"/>
    </location>
</feature>
<feature type="compositionally biased region" description="Polar residues" evidence="1">
    <location>
        <begin position="783"/>
        <end position="795"/>
    </location>
</feature>
<feature type="compositionally biased region" description="Polar residues" evidence="1">
    <location>
        <begin position="690"/>
        <end position="718"/>
    </location>
</feature>
<evidence type="ECO:0000313" key="3">
    <source>
        <dbReference type="EMBL" id="TFY53526.1"/>
    </source>
</evidence>
<dbReference type="AlphaFoldDB" id="A0A4Y9XTS7"/>
<organism evidence="3 4">
    <name type="scientific">Dentipellis fragilis</name>
    <dbReference type="NCBI Taxonomy" id="205917"/>
    <lineage>
        <taxon>Eukaryota</taxon>
        <taxon>Fungi</taxon>
        <taxon>Dikarya</taxon>
        <taxon>Basidiomycota</taxon>
        <taxon>Agaricomycotina</taxon>
        <taxon>Agaricomycetes</taxon>
        <taxon>Russulales</taxon>
        <taxon>Hericiaceae</taxon>
        <taxon>Dentipellis</taxon>
    </lineage>
</organism>
<feature type="region of interest" description="Disordered" evidence="1">
    <location>
        <begin position="683"/>
        <end position="718"/>
    </location>
</feature>
<feature type="region of interest" description="Disordered" evidence="1">
    <location>
        <begin position="129"/>
        <end position="160"/>
    </location>
</feature>
<evidence type="ECO:0000256" key="1">
    <source>
        <dbReference type="SAM" id="MobiDB-lite"/>
    </source>
</evidence>
<proteinExistence type="predicted"/>
<dbReference type="EMBL" id="SEOQ01001140">
    <property type="protein sequence ID" value="TFY53526.1"/>
    <property type="molecule type" value="Genomic_DNA"/>
</dbReference>
<keyword evidence="2" id="KW-0812">Transmembrane</keyword>
<reference evidence="3 4" key="1">
    <citation type="submission" date="2019-02" db="EMBL/GenBank/DDBJ databases">
        <title>Genome sequencing of the rare red list fungi Dentipellis fragilis.</title>
        <authorList>
            <person name="Buettner E."/>
            <person name="Kellner H."/>
        </authorList>
    </citation>
    <scope>NUCLEOTIDE SEQUENCE [LARGE SCALE GENOMIC DNA]</scope>
    <source>
        <strain evidence="3 4">DSM 105465</strain>
    </source>
</reference>
<feature type="transmembrane region" description="Helical" evidence="2">
    <location>
        <begin position="12"/>
        <end position="37"/>
    </location>
</feature>
<gene>
    <name evidence="3" type="ORF">EVG20_g10076</name>
</gene>
<feature type="region of interest" description="Disordered" evidence="1">
    <location>
        <begin position="316"/>
        <end position="363"/>
    </location>
</feature>